<evidence type="ECO:0000313" key="2">
    <source>
        <dbReference type="Proteomes" id="UP000526734"/>
    </source>
</evidence>
<protein>
    <submittedName>
        <fullName evidence="1">Uncharacterized protein</fullName>
    </submittedName>
</protein>
<organism evidence="1 2">
    <name type="scientific">Amycolatopsis dendrobii</name>
    <dbReference type="NCBI Taxonomy" id="2760662"/>
    <lineage>
        <taxon>Bacteria</taxon>
        <taxon>Bacillati</taxon>
        <taxon>Actinomycetota</taxon>
        <taxon>Actinomycetes</taxon>
        <taxon>Pseudonocardiales</taxon>
        <taxon>Pseudonocardiaceae</taxon>
        <taxon>Amycolatopsis</taxon>
    </lineage>
</organism>
<gene>
    <name evidence="1" type="ORF">H4281_33310</name>
</gene>
<dbReference type="Proteomes" id="UP000526734">
    <property type="component" value="Unassembled WGS sequence"/>
</dbReference>
<proteinExistence type="predicted"/>
<reference evidence="1 2" key="1">
    <citation type="submission" date="2020-08" db="EMBL/GenBank/DDBJ databases">
        <title>Amycolatopsis sp. nov. DR6-1 isolated from Dendrobium heterocarpum.</title>
        <authorList>
            <person name="Tedsree N."/>
            <person name="Kuncharoen N."/>
            <person name="Likhitwitayawuid K."/>
            <person name="Tanasupawat S."/>
        </authorList>
    </citation>
    <scope>NUCLEOTIDE SEQUENCE [LARGE SCALE GENOMIC DNA]</scope>
    <source>
        <strain evidence="1 2">DR6-1</strain>
    </source>
</reference>
<dbReference type="RefSeq" id="WP_182894821.1">
    <property type="nucleotide sequence ID" value="NZ_JACGZW010000012.1"/>
</dbReference>
<dbReference type="EMBL" id="JACGZW010000012">
    <property type="protein sequence ID" value="MBB1158052.1"/>
    <property type="molecule type" value="Genomic_DNA"/>
</dbReference>
<sequence length="434" mass="45807">MSSGTMVVAPAGLPIVAAGAIVVAGAYAVTAGAVLVARAVGAATESAVRAIGESGAALEREIAAIEAAEAAGQWRRRAMADIVAVNARLRLVRERAKAAGIGLPVPPPLALSAEVTPALAVRWVSDTEYQIARLHKEIDAAAPPLRVVLTAPNTGADRDLSAELDRYRRAVADRHAPRRGPVAATSVADVIGLLDPDATTAELEQMLAAAAAIPAGAEQPMYLRQLRYQIVTELNPAIERRRLAATWVSALDDGPLAEVLSAVDPPAPLRGTARALREVVEGTRDLTPELRREGARLMDWADETAGRAFVRDLVRRCLAEDGHEVLDTFEGKDFSGLRMARPGWADEHATVVRVHHGNRIEHHLEAARSPLSDSEKATGEERCAVANAAMRTVAAAAAAAGVEVRLEETPAQVAGADAVEDIETASRPGVRYHT</sequence>
<dbReference type="AlphaFoldDB" id="A0A7W3ZEH6"/>
<accession>A0A7W3ZEH6</accession>
<comment type="caution">
    <text evidence="1">The sequence shown here is derived from an EMBL/GenBank/DDBJ whole genome shotgun (WGS) entry which is preliminary data.</text>
</comment>
<keyword evidence="2" id="KW-1185">Reference proteome</keyword>
<name>A0A7W3ZEH6_9PSEU</name>
<evidence type="ECO:0000313" key="1">
    <source>
        <dbReference type="EMBL" id="MBB1158052.1"/>
    </source>
</evidence>